<dbReference type="Gene3D" id="3.30.530.20">
    <property type="match status" value="1"/>
</dbReference>
<dbReference type="PANTHER" id="PTHR19308">
    <property type="entry name" value="PHOSPHATIDYLCHOLINE TRANSFER PROTEIN"/>
    <property type="match status" value="1"/>
</dbReference>
<keyword evidence="4" id="KW-1185">Reference proteome</keyword>
<dbReference type="Proteomes" id="UP000578688">
    <property type="component" value="Unassembled WGS sequence"/>
</dbReference>
<dbReference type="PIRSF" id="PIRSF039033">
    <property type="entry name" value="START_dom"/>
    <property type="match status" value="1"/>
</dbReference>
<dbReference type="GO" id="GO:0008289">
    <property type="term" value="F:lipid binding"/>
    <property type="evidence" value="ECO:0007669"/>
    <property type="project" value="InterPro"/>
</dbReference>
<dbReference type="CDD" id="cd08876">
    <property type="entry name" value="START_1"/>
    <property type="match status" value="1"/>
</dbReference>
<dbReference type="GO" id="GO:0005737">
    <property type="term" value="C:cytoplasm"/>
    <property type="evidence" value="ECO:0007669"/>
    <property type="project" value="UniProtKB-ARBA"/>
</dbReference>
<dbReference type="PANTHER" id="PTHR19308:SF14">
    <property type="entry name" value="START DOMAIN-CONTAINING PROTEIN"/>
    <property type="match status" value="1"/>
</dbReference>
<evidence type="ECO:0000256" key="1">
    <source>
        <dbReference type="SAM" id="SignalP"/>
    </source>
</evidence>
<dbReference type="SUPFAM" id="SSF55961">
    <property type="entry name" value="Bet v1-like"/>
    <property type="match status" value="1"/>
</dbReference>
<organism evidence="3 4">
    <name type="scientific">Phytopseudomonas flavescens</name>
    <dbReference type="NCBI Taxonomy" id="29435"/>
    <lineage>
        <taxon>Bacteria</taxon>
        <taxon>Pseudomonadati</taxon>
        <taxon>Pseudomonadota</taxon>
        <taxon>Gammaproteobacteria</taxon>
        <taxon>Pseudomonadales</taxon>
        <taxon>Pseudomonadaceae</taxon>
        <taxon>Phytopseudomonas</taxon>
    </lineage>
</organism>
<dbReference type="InterPro" id="IPR051213">
    <property type="entry name" value="START_lipid_transfer"/>
</dbReference>
<dbReference type="Pfam" id="PF01852">
    <property type="entry name" value="START"/>
    <property type="match status" value="1"/>
</dbReference>
<dbReference type="AlphaFoldDB" id="A0A7Y9XJQ3"/>
<feature type="chain" id="PRO_5031483250" description="START domain-containing protein" evidence="1">
    <location>
        <begin position="22"/>
        <end position="199"/>
    </location>
</feature>
<dbReference type="RefSeq" id="WP_179538089.1">
    <property type="nucleotide sequence ID" value="NZ_JACBYV010000001.1"/>
</dbReference>
<comment type="caution">
    <text evidence="3">The sequence shown here is derived from an EMBL/GenBank/DDBJ whole genome shotgun (WGS) entry which is preliminary data.</text>
</comment>
<proteinExistence type="predicted"/>
<protein>
    <recommendedName>
        <fullName evidence="2">START domain-containing protein</fullName>
    </recommendedName>
</protein>
<dbReference type="InterPro" id="IPR028347">
    <property type="entry name" value="START_dom_prot"/>
</dbReference>
<reference evidence="3 4" key="1">
    <citation type="submission" date="2020-07" db="EMBL/GenBank/DDBJ databases">
        <title>Genomic analyses of the natural microbiome of Caenorhabditis elegans.</title>
        <authorList>
            <person name="Samuel B."/>
        </authorList>
    </citation>
    <scope>NUCLEOTIDE SEQUENCE [LARGE SCALE GENOMIC DNA]</scope>
    <source>
        <strain evidence="3 4">BIGb0408</strain>
    </source>
</reference>
<accession>A0A7Y9XJQ3</accession>
<feature type="domain" description="START" evidence="2">
    <location>
        <begin position="22"/>
        <end position="199"/>
    </location>
</feature>
<dbReference type="EMBL" id="JACBYV010000001">
    <property type="protein sequence ID" value="NYH72645.1"/>
    <property type="molecule type" value="Genomic_DNA"/>
</dbReference>
<keyword evidence="1" id="KW-0732">Signal</keyword>
<evidence type="ECO:0000259" key="2">
    <source>
        <dbReference type="PROSITE" id="PS50848"/>
    </source>
</evidence>
<evidence type="ECO:0000313" key="4">
    <source>
        <dbReference type="Proteomes" id="UP000578688"/>
    </source>
</evidence>
<dbReference type="InterPro" id="IPR002913">
    <property type="entry name" value="START_lipid-bd_dom"/>
</dbReference>
<sequence>MSLTRLLVASTALCIASAAHAEEWTLAKDEEGIKVYLSEVAGSPYKAYRGVTLIKADISKLKGLQEDVKASCAWIHECREQRLLKHEGDKSWTYTRFNTPWPVTPRDSIIEVTTEQGADGSVTRKLHGVPDYKPEEKGYVRVAEVEGYWTMTPKPDGMVEVVYQAHSDPGGSVPSWLSNKFVVEAPFNTLKGMREKAKQ</sequence>
<dbReference type="InterPro" id="IPR023393">
    <property type="entry name" value="START-like_dom_sf"/>
</dbReference>
<gene>
    <name evidence="3" type="ORF">FHR27_001255</name>
</gene>
<dbReference type="PROSITE" id="PS50848">
    <property type="entry name" value="START"/>
    <property type="match status" value="1"/>
</dbReference>
<name>A0A7Y9XJQ3_9GAMM</name>
<feature type="signal peptide" evidence="1">
    <location>
        <begin position="1"/>
        <end position="21"/>
    </location>
</feature>
<evidence type="ECO:0000313" key="3">
    <source>
        <dbReference type="EMBL" id="NYH72645.1"/>
    </source>
</evidence>